<dbReference type="GO" id="GO:0043190">
    <property type="term" value="C:ATP-binding cassette (ABC) transporter complex"/>
    <property type="evidence" value="ECO:0007669"/>
    <property type="project" value="InterPro"/>
</dbReference>
<accession>A0A3M2HUD2</accession>
<evidence type="ECO:0000256" key="6">
    <source>
        <dbReference type="ARBA" id="ARBA00022692"/>
    </source>
</evidence>
<evidence type="ECO:0000256" key="7">
    <source>
        <dbReference type="ARBA" id="ARBA00022903"/>
    </source>
</evidence>
<dbReference type="InterPro" id="IPR013525">
    <property type="entry name" value="ABC2_TM"/>
</dbReference>
<evidence type="ECO:0000313" key="14">
    <source>
        <dbReference type="Proteomes" id="UP000275012"/>
    </source>
</evidence>
<feature type="domain" description="ABC transmembrane type-2" evidence="12">
    <location>
        <begin position="40"/>
        <end position="265"/>
    </location>
</feature>
<keyword evidence="3 11" id="KW-0813">Transport</keyword>
<evidence type="ECO:0000256" key="5">
    <source>
        <dbReference type="ARBA" id="ARBA00022597"/>
    </source>
</evidence>
<sequence>MKKNPLQNIVGLLHSIVTHREMIFRLTQREISSKYRGSLFGVAWSLLLPLLMLAVYTLVFTEIFEARWELNESRKGIFALAIFSGLVLYTFFAECTLKAPALLLSNTSYITRVVFPLEILPVVSTLATLFNAVAGLVVLSVGVVLLTGRIELTFLYAFLMLLPLTFICLGLVWVLSAIGIYIRDIGLIVAPLTTGMLFLIPVLYPLSQVPERLRGFVEINPLTYLIESTRGAMLSGRIPDMPHFGGVLIGAVVFSLLGFLLFNKARRGFADVV</sequence>
<comment type="caution">
    <text evidence="13">The sequence shown here is derived from an EMBL/GenBank/DDBJ whole genome shotgun (WGS) entry which is preliminary data.</text>
</comment>
<dbReference type="PIRSF" id="PIRSF006648">
    <property type="entry name" value="DrrB"/>
    <property type="match status" value="1"/>
</dbReference>
<dbReference type="GO" id="GO:0015920">
    <property type="term" value="P:lipopolysaccharide transport"/>
    <property type="evidence" value="ECO:0007669"/>
    <property type="project" value="TreeGrafter"/>
</dbReference>
<keyword evidence="7" id="KW-0972">Capsule biogenesis/degradation</keyword>
<organism evidence="13 14">
    <name type="scientific">Solilutibacter pythonis</name>
    <dbReference type="NCBI Taxonomy" id="2483112"/>
    <lineage>
        <taxon>Bacteria</taxon>
        <taxon>Pseudomonadati</taxon>
        <taxon>Pseudomonadota</taxon>
        <taxon>Gammaproteobacteria</taxon>
        <taxon>Lysobacterales</taxon>
        <taxon>Lysobacteraceae</taxon>
        <taxon>Solilutibacter</taxon>
    </lineage>
</organism>
<proteinExistence type="inferred from homology"/>
<evidence type="ECO:0000256" key="9">
    <source>
        <dbReference type="ARBA" id="ARBA00023047"/>
    </source>
</evidence>
<dbReference type="GO" id="GO:0140359">
    <property type="term" value="F:ABC-type transporter activity"/>
    <property type="evidence" value="ECO:0007669"/>
    <property type="project" value="InterPro"/>
</dbReference>
<dbReference type="EMBL" id="RFLY01000006">
    <property type="protein sequence ID" value="RMH93346.1"/>
    <property type="molecule type" value="Genomic_DNA"/>
</dbReference>
<evidence type="ECO:0000256" key="8">
    <source>
        <dbReference type="ARBA" id="ARBA00022989"/>
    </source>
</evidence>
<dbReference type="GO" id="GO:0015774">
    <property type="term" value="P:polysaccharide transport"/>
    <property type="evidence" value="ECO:0007669"/>
    <property type="project" value="UniProtKB-KW"/>
</dbReference>
<keyword evidence="9" id="KW-0625">Polysaccharide transport</keyword>
<evidence type="ECO:0000256" key="1">
    <source>
        <dbReference type="ARBA" id="ARBA00004651"/>
    </source>
</evidence>
<dbReference type="OrthoDB" id="9786910at2"/>
<evidence type="ECO:0000256" key="3">
    <source>
        <dbReference type="ARBA" id="ARBA00022448"/>
    </source>
</evidence>
<dbReference type="Proteomes" id="UP000275012">
    <property type="component" value="Unassembled WGS sequence"/>
</dbReference>
<keyword evidence="8 11" id="KW-1133">Transmembrane helix</keyword>
<name>A0A3M2HUD2_9GAMM</name>
<feature type="transmembrane region" description="Helical" evidence="11">
    <location>
        <begin position="154"/>
        <end position="182"/>
    </location>
</feature>
<protein>
    <recommendedName>
        <fullName evidence="11">Transport permease protein</fullName>
    </recommendedName>
</protein>
<dbReference type="PANTHER" id="PTHR30413:SF10">
    <property type="entry name" value="CAPSULE POLYSACCHARIDE EXPORT INNER-MEMBRANE PROTEIN CTRC"/>
    <property type="match status" value="1"/>
</dbReference>
<evidence type="ECO:0000259" key="12">
    <source>
        <dbReference type="PROSITE" id="PS51012"/>
    </source>
</evidence>
<dbReference type="InterPro" id="IPR047817">
    <property type="entry name" value="ABC2_TM_bact-type"/>
</dbReference>
<feature type="transmembrane region" description="Helical" evidence="11">
    <location>
        <begin position="42"/>
        <end position="64"/>
    </location>
</feature>
<keyword evidence="5" id="KW-0762">Sugar transport</keyword>
<dbReference type="AlphaFoldDB" id="A0A3M2HUD2"/>
<evidence type="ECO:0000256" key="2">
    <source>
        <dbReference type="ARBA" id="ARBA00007783"/>
    </source>
</evidence>
<evidence type="ECO:0000256" key="10">
    <source>
        <dbReference type="ARBA" id="ARBA00023136"/>
    </source>
</evidence>
<dbReference type="PRINTS" id="PR00164">
    <property type="entry name" value="ABC2TRNSPORT"/>
</dbReference>
<feature type="transmembrane region" description="Helical" evidence="11">
    <location>
        <begin position="119"/>
        <end position="147"/>
    </location>
</feature>
<feature type="transmembrane region" description="Helical" evidence="11">
    <location>
        <begin position="188"/>
        <end position="206"/>
    </location>
</feature>
<evidence type="ECO:0000313" key="13">
    <source>
        <dbReference type="EMBL" id="RMH93346.1"/>
    </source>
</evidence>
<dbReference type="PROSITE" id="PS51012">
    <property type="entry name" value="ABC_TM2"/>
    <property type="match status" value="1"/>
</dbReference>
<dbReference type="Pfam" id="PF01061">
    <property type="entry name" value="ABC2_membrane"/>
    <property type="match status" value="1"/>
</dbReference>
<dbReference type="RefSeq" id="WP_122101150.1">
    <property type="nucleotide sequence ID" value="NZ_RFLY01000006.1"/>
</dbReference>
<comment type="subcellular location">
    <subcellularLocation>
        <location evidence="11">Cell inner membrane</location>
        <topology evidence="11">Multi-pass membrane protein</topology>
    </subcellularLocation>
    <subcellularLocation>
        <location evidence="1">Cell membrane</location>
        <topology evidence="1">Multi-pass membrane protein</topology>
    </subcellularLocation>
</comment>
<dbReference type="PANTHER" id="PTHR30413">
    <property type="entry name" value="INNER MEMBRANE TRANSPORT PERMEASE"/>
    <property type="match status" value="1"/>
</dbReference>
<gene>
    <name evidence="13" type="ORF">EBB59_05545</name>
</gene>
<comment type="similarity">
    <text evidence="2 11">Belongs to the ABC-2 integral membrane protein family.</text>
</comment>
<reference evidence="13 14" key="1">
    <citation type="submission" date="2018-10" db="EMBL/GenBank/DDBJ databases">
        <title>Proposal of Lysobacter pythonis sp. nov. isolated from royal pythons (Python regius).</title>
        <authorList>
            <person name="Hans-Juergen B."/>
            <person name="Huptas C."/>
            <person name="Sandra B."/>
            <person name="Igor L."/>
            <person name="Joachim S."/>
            <person name="Siegfried S."/>
            <person name="Mareike W."/>
            <person name="Peter K."/>
        </authorList>
    </citation>
    <scope>NUCLEOTIDE SEQUENCE [LARGE SCALE GENOMIC DNA]</scope>
    <source>
        <strain evidence="13 14">4284/11</strain>
    </source>
</reference>
<evidence type="ECO:0000256" key="11">
    <source>
        <dbReference type="RuleBase" id="RU361157"/>
    </source>
</evidence>
<keyword evidence="10 11" id="KW-0472">Membrane</keyword>
<evidence type="ECO:0000256" key="4">
    <source>
        <dbReference type="ARBA" id="ARBA00022475"/>
    </source>
</evidence>
<keyword evidence="4 11" id="KW-1003">Cell membrane</keyword>
<keyword evidence="14" id="KW-1185">Reference proteome</keyword>
<dbReference type="InterPro" id="IPR000412">
    <property type="entry name" value="ABC_2_transport"/>
</dbReference>
<feature type="transmembrane region" description="Helical" evidence="11">
    <location>
        <begin position="243"/>
        <end position="262"/>
    </location>
</feature>
<feature type="transmembrane region" description="Helical" evidence="11">
    <location>
        <begin position="76"/>
        <end position="99"/>
    </location>
</feature>
<keyword evidence="6 11" id="KW-0812">Transmembrane</keyword>